<evidence type="ECO:0000256" key="7">
    <source>
        <dbReference type="ARBA" id="ARBA00023080"/>
    </source>
</evidence>
<protein>
    <recommendedName>
        <fullName evidence="10">dITP/XTP pyrophosphatase</fullName>
        <ecNumber evidence="10">3.6.1.66</ecNumber>
    </recommendedName>
    <alternativeName>
        <fullName evidence="10">Non-canonical purine NTP pyrophosphatase</fullName>
    </alternativeName>
    <alternativeName>
        <fullName evidence="10">Non-standard purine NTP pyrophosphatase</fullName>
    </alternativeName>
    <alternativeName>
        <fullName evidence="10">Nucleoside-triphosphate diphosphatase</fullName>
    </alternativeName>
    <alternativeName>
        <fullName evidence="10">Nucleoside-triphosphate pyrophosphatase</fullName>
        <shortName evidence="10">NTPase</shortName>
    </alternativeName>
</protein>
<proteinExistence type="inferred from homology"/>
<evidence type="ECO:0000256" key="8">
    <source>
        <dbReference type="ARBA" id="ARBA00051875"/>
    </source>
</evidence>
<comment type="subunit">
    <text evidence="2 10">Homodimer.</text>
</comment>
<dbReference type="Pfam" id="PF01725">
    <property type="entry name" value="Ham1p_like"/>
    <property type="match status" value="1"/>
</dbReference>
<comment type="similarity">
    <text evidence="1 10 11">Belongs to the HAM1 NTPase family.</text>
</comment>
<dbReference type="STRING" id="1121025.SAMN02745249_00512"/>
<comment type="catalytic activity">
    <reaction evidence="10">
        <text>ITP + H2O = IMP + diphosphate + H(+)</text>
        <dbReference type="Rhea" id="RHEA:29399"/>
        <dbReference type="ChEBI" id="CHEBI:15377"/>
        <dbReference type="ChEBI" id="CHEBI:15378"/>
        <dbReference type="ChEBI" id="CHEBI:33019"/>
        <dbReference type="ChEBI" id="CHEBI:58053"/>
        <dbReference type="ChEBI" id="CHEBI:61402"/>
        <dbReference type="EC" id="3.6.1.66"/>
    </reaction>
</comment>
<evidence type="ECO:0000256" key="4">
    <source>
        <dbReference type="ARBA" id="ARBA00022741"/>
    </source>
</evidence>
<dbReference type="Gene3D" id="3.90.950.10">
    <property type="match status" value="1"/>
</dbReference>
<keyword evidence="13" id="KW-1185">Reference proteome</keyword>
<feature type="binding site" evidence="10">
    <location>
        <begin position="182"/>
        <end position="183"/>
    </location>
    <ligand>
        <name>substrate</name>
    </ligand>
</feature>
<feature type="binding site" evidence="10">
    <location>
        <position position="177"/>
    </location>
    <ligand>
        <name>substrate</name>
    </ligand>
</feature>
<keyword evidence="4 10" id="KW-0547">Nucleotide-binding</keyword>
<comment type="caution">
    <text evidence="10">Lacks conserved residue(s) required for the propagation of feature annotation.</text>
</comment>
<dbReference type="NCBIfam" id="TIGR00042">
    <property type="entry name" value="RdgB/HAM1 family non-canonical purine NTP pyrophosphatase"/>
    <property type="match status" value="1"/>
</dbReference>
<dbReference type="EMBL" id="FQUF01000006">
    <property type="protein sequence ID" value="SHE47919.1"/>
    <property type="molecule type" value="Genomic_DNA"/>
</dbReference>
<feature type="binding site" evidence="10">
    <location>
        <begin position="154"/>
        <end position="157"/>
    </location>
    <ligand>
        <name>substrate</name>
    </ligand>
</feature>
<dbReference type="GO" id="GO:0035870">
    <property type="term" value="F:dITP diphosphatase activity"/>
    <property type="evidence" value="ECO:0007669"/>
    <property type="project" value="UniProtKB-UniRule"/>
</dbReference>
<dbReference type="GO" id="GO:0000166">
    <property type="term" value="F:nucleotide binding"/>
    <property type="evidence" value="ECO:0007669"/>
    <property type="project" value="UniProtKB-KW"/>
</dbReference>
<dbReference type="GO" id="GO:0036220">
    <property type="term" value="F:ITP diphosphatase activity"/>
    <property type="evidence" value="ECO:0007669"/>
    <property type="project" value="UniProtKB-UniRule"/>
</dbReference>
<sequence length="198" mass="22022">MNKTIIIATNNIGKAKEFKNLFDAYGYKVKTLHDFPEIGEIPETGNTFAENALQKAAAISEELNTIVLADDSGLEVEALNGEPGIYSARYAGEHGNDQKNNEKLLKELENIPKEERKANFHCTLVLVGPDREPLFVEGNVEGFILCAPKGDNGFGYDPLFYVPNLEKSMGELSNDEKNKISHRAKAIEQLEEHLDGWL</sequence>
<comment type="function">
    <text evidence="10">Pyrophosphatase that catalyzes the hydrolysis of nucleoside triphosphates to their monophosphate derivatives, with a high preference for the non-canonical purine nucleotides XTP (xanthosine triphosphate), dITP (deoxyinosine triphosphate) and ITP. Seems to function as a house-cleaning enzyme that removes non-canonical purine nucleotides from the nucleotide pool, thus preventing their incorporation into DNA/RNA and avoiding chromosomal lesions.</text>
</comment>
<dbReference type="GO" id="GO:0009117">
    <property type="term" value="P:nucleotide metabolic process"/>
    <property type="evidence" value="ECO:0007669"/>
    <property type="project" value="UniProtKB-KW"/>
</dbReference>
<evidence type="ECO:0000256" key="11">
    <source>
        <dbReference type="RuleBase" id="RU003781"/>
    </source>
</evidence>
<keyword evidence="6 10" id="KW-0460">Magnesium</keyword>
<evidence type="ECO:0000256" key="9">
    <source>
        <dbReference type="ARBA" id="ARBA00052017"/>
    </source>
</evidence>
<dbReference type="CDD" id="cd00515">
    <property type="entry name" value="HAM1"/>
    <property type="match status" value="1"/>
</dbReference>
<dbReference type="GO" id="GO:0005829">
    <property type="term" value="C:cytosol"/>
    <property type="evidence" value="ECO:0007669"/>
    <property type="project" value="TreeGrafter"/>
</dbReference>
<evidence type="ECO:0000313" key="13">
    <source>
        <dbReference type="Proteomes" id="UP000184128"/>
    </source>
</evidence>
<evidence type="ECO:0000256" key="2">
    <source>
        <dbReference type="ARBA" id="ARBA00011738"/>
    </source>
</evidence>
<keyword evidence="3 10" id="KW-0479">Metal-binding</keyword>
<dbReference type="PANTHER" id="PTHR11067:SF9">
    <property type="entry name" value="INOSINE TRIPHOSPHATE PYROPHOSPHATASE"/>
    <property type="match status" value="1"/>
</dbReference>
<feature type="binding site" evidence="10">
    <location>
        <position position="71"/>
    </location>
    <ligand>
        <name>Mg(2+)</name>
        <dbReference type="ChEBI" id="CHEBI:18420"/>
    </ligand>
</feature>
<dbReference type="HAMAP" id="MF_01405">
    <property type="entry name" value="Non_canon_purine_NTPase"/>
    <property type="match status" value="1"/>
</dbReference>
<accession>A0A1M4TTV3</accession>
<dbReference type="GO" id="GO:0009146">
    <property type="term" value="P:purine nucleoside triphosphate catabolic process"/>
    <property type="evidence" value="ECO:0007669"/>
    <property type="project" value="UniProtKB-UniRule"/>
</dbReference>
<feature type="binding site" evidence="10">
    <location>
        <begin position="9"/>
        <end position="14"/>
    </location>
    <ligand>
        <name>substrate</name>
    </ligand>
</feature>
<evidence type="ECO:0000256" key="1">
    <source>
        <dbReference type="ARBA" id="ARBA00008023"/>
    </source>
</evidence>
<dbReference type="InterPro" id="IPR020922">
    <property type="entry name" value="dITP/XTP_pyrophosphatase"/>
</dbReference>
<dbReference type="AlphaFoldDB" id="A0A1M4TTV3"/>
<comment type="cofactor">
    <cofactor evidence="10">
        <name>Mg(2+)</name>
        <dbReference type="ChEBI" id="CHEBI:18420"/>
    </cofactor>
    <text evidence="10">Binds 1 Mg(2+) ion per subunit.</text>
</comment>
<keyword evidence="5 10" id="KW-0378">Hydrolase</keyword>
<dbReference type="GO" id="GO:0046872">
    <property type="term" value="F:metal ion binding"/>
    <property type="evidence" value="ECO:0007669"/>
    <property type="project" value="UniProtKB-KW"/>
</dbReference>
<dbReference type="SUPFAM" id="SSF52972">
    <property type="entry name" value="ITPase-like"/>
    <property type="match status" value="1"/>
</dbReference>
<dbReference type="EC" id="3.6.1.66" evidence="10"/>
<keyword evidence="7 10" id="KW-0546">Nucleotide metabolism</keyword>
<evidence type="ECO:0000256" key="6">
    <source>
        <dbReference type="ARBA" id="ARBA00022842"/>
    </source>
</evidence>
<dbReference type="Proteomes" id="UP000184128">
    <property type="component" value="Unassembled WGS sequence"/>
</dbReference>
<name>A0A1M4TTV3_9LACT</name>
<evidence type="ECO:0000256" key="10">
    <source>
        <dbReference type="HAMAP-Rule" id="MF_01405"/>
    </source>
</evidence>
<gene>
    <name evidence="12" type="ORF">SAMN02745249_00512</name>
</gene>
<dbReference type="NCBIfam" id="NF011397">
    <property type="entry name" value="PRK14822.1"/>
    <property type="match status" value="1"/>
</dbReference>
<feature type="active site" description="Proton acceptor" evidence="10">
    <location>
        <position position="71"/>
    </location>
</feature>
<dbReference type="InterPro" id="IPR002637">
    <property type="entry name" value="RdgB/HAM1"/>
</dbReference>
<dbReference type="OrthoDB" id="9807456at2"/>
<comment type="catalytic activity">
    <reaction evidence="9 10">
        <text>XTP + H2O = XMP + diphosphate + H(+)</text>
        <dbReference type="Rhea" id="RHEA:28610"/>
        <dbReference type="ChEBI" id="CHEBI:15377"/>
        <dbReference type="ChEBI" id="CHEBI:15378"/>
        <dbReference type="ChEBI" id="CHEBI:33019"/>
        <dbReference type="ChEBI" id="CHEBI:57464"/>
        <dbReference type="ChEBI" id="CHEBI:61314"/>
        <dbReference type="EC" id="3.6.1.66"/>
    </reaction>
</comment>
<dbReference type="FunFam" id="3.90.950.10:FF:000001">
    <property type="entry name" value="dITP/XTP pyrophosphatase"/>
    <property type="match status" value="1"/>
</dbReference>
<evidence type="ECO:0000256" key="5">
    <source>
        <dbReference type="ARBA" id="ARBA00022801"/>
    </source>
</evidence>
<evidence type="ECO:0000256" key="3">
    <source>
        <dbReference type="ARBA" id="ARBA00022723"/>
    </source>
</evidence>
<dbReference type="InterPro" id="IPR029001">
    <property type="entry name" value="ITPase-like_fam"/>
</dbReference>
<dbReference type="PANTHER" id="PTHR11067">
    <property type="entry name" value="INOSINE TRIPHOSPHATE PYROPHOSPHATASE/HAM1 PROTEIN"/>
    <property type="match status" value="1"/>
</dbReference>
<feature type="binding site" evidence="10">
    <location>
        <position position="72"/>
    </location>
    <ligand>
        <name>substrate</name>
    </ligand>
</feature>
<dbReference type="RefSeq" id="WP_073295878.1">
    <property type="nucleotide sequence ID" value="NZ_FQUF01000006.1"/>
</dbReference>
<dbReference type="GO" id="GO:0036222">
    <property type="term" value="F:XTP diphosphatase activity"/>
    <property type="evidence" value="ECO:0007669"/>
    <property type="project" value="UniProtKB-UniRule"/>
</dbReference>
<comment type="catalytic activity">
    <reaction evidence="8 10">
        <text>dITP + H2O = dIMP + diphosphate + H(+)</text>
        <dbReference type="Rhea" id="RHEA:28342"/>
        <dbReference type="ChEBI" id="CHEBI:15377"/>
        <dbReference type="ChEBI" id="CHEBI:15378"/>
        <dbReference type="ChEBI" id="CHEBI:33019"/>
        <dbReference type="ChEBI" id="CHEBI:61194"/>
        <dbReference type="ChEBI" id="CHEBI:61382"/>
        <dbReference type="EC" id="3.6.1.66"/>
    </reaction>
</comment>
<reference evidence="12 13" key="1">
    <citation type="submission" date="2016-11" db="EMBL/GenBank/DDBJ databases">
        <authorList>
            <person name="Jaros S."/>
            <person name="Januszkiewicz K."/>
            <person name="Wedrychowicz H."/>
        </authorList>
    </citation>
    <scope>NUCLEOTIDE SEQUENCE [LARGE SCALE GENOMIC DNA]</scope>
    <source>
        <strain evidence="12 13">DSM 15692</strain>
    </source>
</reference>
<organism evidence="12 13">
    <name type="scientific">Atopostipes suicloacalis DSM 15692</name>
    <dbReference type="NCBI Taxonomy" id="1121025"/>
    <lineage>
        <taxon>Bacteria</taxon>
        <taxon>Bacillati</taxon>
        <taxon>Bacillota</taxon>
        <taxon>Bacilli</taxon>
        <taxon>Lactobacillales</taxon>
        <taxon>Carnobacteriaceae</taxon>
        <taxon>Atopostipes</taxon>
    </lineage>
</organism>
<dbReference type="GO" id="GO:0017111">
    <property type="term" value="F:ribonucleoside triphosphate phosphatase activity"/>
    <property type="evidence" value="ECO:0007669"/>
    <property type="project" value="InterPro"/>
</dbReference>
<evidence type="ECO:0000313" key="12">
    <source>
        <dbReference type="EMBL" id="SHE47919.1"/>
    </source>
</evidence>